<proteinExistence type="inferred from homology"/>
<name>A0ABW3VW14_9ACTN</name>
<sequence>MGPDYPFGEWLRAHTLNAQGVEHLIRAWTQPGFGADPDQLSLLFVLHYIACSGNETTVGTFERNSDTAGGAQESRFVGGSQRVPLELAKRLGRRVALRAPVTRIAHVDGGVRVHTRRGVVKARRVIVAAPPKQVLGIDFAPGLPAGRRALLQQLQMGRLMKCDAVYDKPFWRDQGLTGFGISDNGAVRAAFDNHVADTGHGVLLAFVGGSTWAQYGTRSLAERRAAVLQGFASMFGEKALRPIEYAEHDWTRERWTGGGPTAIYAPGVMTTHGHHIRTPFRRIHWAGTETSTYWTGYMDGAVRSGERAAAEVLEKR</sequence>
<comment type="similarity">
    <text evidence="2">Belongs to the flavin monoamine oxidase family.</text>
</comment>
<organism evidence="5 6">
    <name type="scientific">Nocardioides ginsengisoli</name>
    <dbReference type="NCBI Taxonomy" id="363868"/>
    <lineage>
        <taxon>Bacteria</taxon>
        <taxon>Bacillati</taxon>
        <taxon>Actinomycetota</taxon>
        <taxon>Actinomycetes</taxon>
        <taxon>Propionibacteriales</taxon>
        <taxon>Nocardioidaceae</taxon>
        <taxon>Nocardioides</taxon>
    </lineage>
</organism>
<dbReference type="PANTHER" id="PTHR43563:SF1">
    <property type="entry name" value="AMINE OXIDASE [FLAVIN-CONTAINING] B"/>
    <property type="match status" value="1"/>
</dbReference>
<keyword evidence="6" id="KW-1185">Reference proteome</keyword>
<comment type="cofactor">
    <cofactor evidence="1">
        <name>FAD</name>
        <dbReference type="ChEBI" id="CHEBI:57692"/>
    </cofactor>
</comment>
<evidence type="ECO:0000259" key="4">
    <source>
        <dbReference type="Pfam" id="PF01593"/>
    </source>
</evidence>
<feature type="domain" description="Amine oxidase" evidence="4">
    <location>
        <begin position="46"/>
        <end position="313"/>
    </location>
</feature>
<evidence type="ECO:0000313" key="5">
    <source>
        <dbReference type="EMBL" id="MFD1246353.1"/>
    </source>
</evidence>
<dbReference type="InterPro" id="IPR002937">
    <property type="entry name" value="Amino_oxidase"/>
</dbReference>
<dbReference type="InterPro" id="IPR001613">
    <property type="entry name" value="Flavin_amine_oxidase"/>
</dbReference>
<comment type="caution">
    <text evidence="5">The sequence shown here is derived from an EMBL/GenBank/DDBJ whole genome shotgun (WGS) entry which is preliminary data.</text>
</comment>
<protein>
    <submittedName>
        <fullName evidence="5">Flavin monoamine oxidase family protein</fullName>
    </submittedName>
</protein>
<evidence type="ECO:0000256" key="3">
    <source>
        <dbReference type="ARBA" id="ARBA00023002"/>
    </source>
</evidence>
<dbReference type="SUPFAM" id="SSF51905">
    <property type="entry name" value="FAD/NAD(P)-binding domain"/>
    <property type="match status" value="1"/>
</dbReference>
<accession>A0ABW3VW14</accession>
<dbReference type="InterPro" id="IPR036188">
    <property type="entry name" value="FAD/NAD-bd_sf"/>
</dbReference>
<keyword evidence="3" id="KW-0560">Oxidoreductase</keyword>
<dbReference type="PANTHER" id="PTHR43563">
    <property type="entry name" value="AMINE OXIDASE"/>
    <property type="match status" value="1"/>
</dbReference>
<evidence type="ECO:0000256" key="1">
    <source>
        <dbReference type="ARBA" id="ARBA00001974"/>
    </source>
</evidence>
<dbReference type="Proteomes" id="UP001597229">
    <property type="component" value="Unassembled WGS sequence"/>
</dbReference>
<dbReference type="InterPro" id="IPR050703">
    <property type="entry name" value="Flavin_MAO"/>
</dbReference>
<evidence type="ECO:0000256" key="2">
    <source>
        <dbReference type="ARBA" id="ARBA00005995"/>
    </source>
</evidence>
<dbReference type="Gene3D" id="3.50.50.60">
    <property type="entry name" value="FAD/NAD(P)-binding domain"/>
    <property type="match status" value="1"/>
</dbReference>
<dbReference type="EMBL" id="JBHTLX010000003">
    <property type="protein sequence ID" value="MFD1246353.1"/>
    <property type="molecule type" value="Genomic_DNA"/>
</dbReference>
<evidence type="ECO:0000313" key="6">
    <source>
        <dbReference type="Proteomes" id="UP001597229"/>
    </source>
</evidence>
<dbReference type="RefSeq" id="WP_379227975.1">
    <property type="nucleotide sequence ID" value="NZ_JBHTLX010000003.1"/>
</dbReference>
<gene>
    <name evidence="5" type="ORF">ACFQ3F_00995</name>
</gene>
<dbReference type="PRINTS" id="PR00757">
    <property type="entry name" value="AMINEOXDASEF"/>
</dbReference>
<dbReference type="Pfam" id="PF01593">
    <property type="entry name" value="Amino_oxidase"/>
    <property type="match status" value="1"/>
</dbReference>
<dbReference type="SUPFAM" id="SSF54373">
    <property type="entry name" value="FAD-linked reductases, C-terminal domain"/>
    <property type="match status" value="1"/>
</dbReference>
<reference evidence="6" key="1">
    <citation type="journal article" date="2019" name="Int. J. Syst. Evol. Microbiol.">
        <title>The Global Catalogue of Microorganisms (GCM) 10K type strain sequencing project: providing services to taxonomists for standard genome sequencing and annotation.</title>
        <authorList>
            <consortium name="The Broad Institute Genomics Platform"/>
            <consortium name="The Broad Institute Genome Sequencing Center for Infectious Disease"/>
            <person name="Wu L."/>
            <person name="Ma J."/>
        </authorList>
    </citation>
    <scope>NUCLEOTIDE SEQUENCE [LARGE SCALE GENOMIC DNA]</scope>
    <source>
        <strain evidence="6">CCUG 52478</strain>
    </source>
</reference>